<evidence type="ECO:0000256" key="9">
    <source>
        <dbReference type="ARBA" id="ARBA00023012"/>
    </source>
</evidence>
<feature type="compositionally biased region" description="Basic residues" evidence="11">
    <location>
        <begin position="1"/>
        <end position="15"/>
    </location>
</feature>
<keyword evidence="15" id="KW-0547">Nucleotide-binding</keyword>
<evidence type="ECO:0000256" key="4">
    <source>
        <dbReference type="ARBA" id="ARBA00022553"/>
    </source>
</evidence>
<evidence type="ECO:0000256" key="5">
    <source>
        <dbReference type="ARBA" id="ARBA00022679"/>
    </source>
</evidence>
<dbReference type="Gene3D" id="6.10.340.10">
    <property type="match status" value="1"/>
</dbReference>
<keyword evidence="5" id="KW-0808">Transferase</keyword>
<keyword evidence="16" id="KW-1185">Reference proteome</keyword>
<dbReference type="SMART" id="SM00304">
    <property type="entry name" value="HAMP"/>
    <property type="match status" value="1"/>
</dbReference>
<accession>A0ABW2CK01</accession>
<evidence type="ECO:0000256" key="2">
    <source>
        <dbReference type="ARBA" id="ARBA00004236"/>
    </source>
</evidence>
<evidence type="ECO:0000313" key="15">
    <source>
        <dbReference type="EMBL" id="MFC6881280.1"/>
    </source>
</evidence>
<keyword evidence="6 12" id="KW-0812">Transmembrane</keyword>
<dbReference type="EMBL" id="JBHSXS010000007">
    <property type="protein sequence ID" value="MFC6881280.1"/>
    <property type="molecule type" value="Genomic_DNA"/>
</dbReference>
<keyword evidence="4" id="KW-0597">Phosphoprotein</keyword>
<dbReference type="SUPFAM" id="SSF47384">
    <property type="entry name" value="Homodimeric domain of signal transducing histidine kinase"/>
    <property type="match status" value="1"/>
</dbReference>
<evidence type="ECO:0000256" key="11">
    <source>
        <dbReference type="SAM" id="MobiDB-lite"/>
    </source>
</evidence>
<dbReference type="CDD" id="cd00082">
    <property type="entry name" value="HisKA"/>
    <property type="match status" value="1"/>
</dbReference>
<name>A0ABW2CK01_9ACTN</name>
<dbReference type="SUPFAM" id="SSF158472">
    <property type="entry name" value="HAMP domain-like"/>
    <property type="match status" value="1"/>
</dbReference>
<dbReference type="Pfam" id="PF00512">
    <property type="entry name" value="HisKA"/>
    <property type="match status" value="1"/>
</dbReference>
<evidence type="ECO:0000256" key="10">
    <source>
        <dbReference type="ARBA" id="ARBA00023136"/>
    </source>
</evidence>
<keyword evidence="10 12" id="KW-0472">Membrane</keyword>
<feature type="region of interest" description="Disordered" evidence="11">
    <location>
        <begin position="1"/>
        <end position="48"/>
    </location>
</feature>
<evidence type="ECO:0000256" key="3">
    <source>
        <dbReference type="ARBA" id="ARBA00012438"/>
    </source>
</evidence>
<gene>
    <name evidence="15" type="ORF">ACFQKB_16045</name>
</gene>
<keyword evidence="8 12" id="KW-1133">Transmembrane helix</keyword>
<protein>
    <recommendedName>
        <fullName evidence="3">histidine kinase</fullName>
        <ecNumber evidence="3">2.7.13.3</ecNumber>
    </recommendedName>
</protein>
<feature type="compositionally biased region" description="Pro residues" evidence="11">
    <location>
        <begin position="18"/>
        <end position="28"/>
    </location>
</feature>
<dbReference type="SMART" id="SM00387">
    <property type="entry name" value="HATPase_c"/>
    <property type="match status" value="1"/>
</dbReference>
<dbReference type="InterPro" id="IPR004358">
    <property type="entry name" value="Sig_transdc_His_kin-like_C"/>
</dbReference>
<dbReference type="InterPro" id="IPR005467">
    <property type="entry name" value="His_kinase_dom"/>
</dbReference>
<dbReference type="SUPFAM" id="SSF55874">
    <property type="entry name" value="ATPase domain of HSP90 chaperone/DNA topoisomerase II/histidine kinase"/>
    <property type="match status" value="1"/>
</dbReference>
<dbReference type="PRINTS" id="PR00344">
    <property type="entry name" value="BCTRLSENSOR"/>
</dbReference>
<evidence type="ECO:0000313" key="16">
    <source>
        <dbReference type="Proteomes" id="UP001596380"/>
    </source>
</evidence>
<evidence type="ECO:0000256" key="6">
    <source>
        <dbReference type="ARBA" id="ARBA00022692"/>
    </source>
</evidence>
<evidence type="ECO:0000256" key="12">
    <source>
        <dbReference type="SAM" id="Phobius"/>
    </source>
</evidence>
<dbReference type="Gene3D" id="1.10.287.130">
    <property type="match status" value="1"/>
</dbReference>
<feature type="domain" description="HAMP" evidence="14">
    <location>
        <begin position="246"/>
        <end position="298"/>
    </location>
</feature>
<keyword evidence="9" id="KW-0902">Two-component regulatory system</keyword>
<dbReference type="EC" id="2.7.13.3" evidence="3"/>
<keyword evidence="15" id="KW-0067">ATP-binding</keyword>
<dbReference type="InterPro" id="IPR003594">
    <property type="entry name" value="HATPase_dom"/>
</dbReference>
<feature type="transmembrane region" description="Helical" evidence="12">
    <location>
        <begin position="59"/>
        <end position="82"/>
    </location>
</feature>
<dbReference type="InterPro" id="IPR036890">
    <property type="entry name" value="HATPase_C_sf"/>
</dbReference>
<dbReference type="InterPro" id="IPR003660">
    <property type="entry name" value="HAMP_dom"/>
</dbReference>
<sequence length="544" mass="58108">MIAAARRGRPKRLRTPRLVPPRLVPPRLGPGRWPSPGRRAGGPEDGTRRRWFTGLRARLAAAFTAVALLASVLASGISYVLLRNAMLQRAQDTVLAEVRQTLARQVPPQLPPDVNKDLGLELAGTLATAGGRKAAAVPMTFDGTVNLPARTALDVPVSKAFAKRAQKGMVFQRIVRDGRPYLLVGTRMSEYTTTEDEPWRTSPPVVYVSASLAKEAADLSSYTKAIGIADLLALVAALALALLATRGVLRPVRRLGDAARALGDGELAIRLDVRGRDELADLARTFNGTAEALERTVTELRAMEAASRRFVADVSHELRTPLTSMIAVTDVLAEETAASDEGGTAARLIVAETRRLGQLVEHLIEISRFDAGAAALVLDDVVVADAVAATLRARGWSDRVEVDGPGDLVARLDPRRFDVVVANLVGNALKHGRPPVRAAFSASTRAGVPGFALTVTDRGPGLPEDLLSVAFDRFVKAEAARSRSEGSGLGLSIARENAVLHAGTLDAANAAEGGAVFTLWLPLEQNEPPPENQPERRNRPEEPE</sequence>
<reference evidence="16" key="1">
    <citation type="journal article" date="2019" name="Int. J. Syst. Evol. Microbiol.">
        <title>The Global Catalogue of Microorganisms (GCM) 10K type strain sequencing project: providing services to taxonomists for standard genome sequencing and annotation.</title>
        <authorList>
            <consortium name="The Broad Institute Genomics Platform"/>
            <consortium name="The Broad Institute Genome Sequencing Center for Infectious Disease"/>
            <person name="Wu L."/>
            <person name="Ma J."/>
        </authorList>
    </citation>
    <scope>NUCLEOTIDE SEQUENCE [LARGE SCALE GENOMIC DNA]</scope>
    <source>
        <strain evidence="16">JCM 3369</strain>
    </source>
</reference>
<dbReference type="PROSITE" id="PS50885">
    <property type="entry name" value="HAMP"/>
    <property type="match status" value="1"/>
</dbReference>
<dbReference type="PROSITE" id="PS50109">
    <property type="entry name" value="HIS_KIN"/>
    <property type="match status" value="1"/>
</dbReference>
<dbReference type="RefSeq" id="WP_378063322.1">
    <property type="nucleotide sequence ID" value="NZ_JBHSXS010000007.1"/>
</dbReference>
<feature type="region of interest" description="Disordered" evidence="11">
    <location>
        <begin position="523"/>
        <end position="544"/>
    </location>
</feature>
<evidence type="ECO:0000256" key="7">
    <source>
        <dbReference type="ARBA" id="ARBA00022777"/>
    </source>
</evidence>
<dbReference type="SMART" id="SM00388">
    <property type="entry name" value="HisKA"/>
    <property type="match status" value="1"/>
</dbReference>
<comment type="subcellular location">
    <subcellularLocation>
        <location evidence="2">Cell membrane</location>
    </subcellularLocation>
</comment>
<dbReference type="InterPro" id="IPR050428">
    <property type="entry name" value="TCS_sensor_his_kinase"/>
</dbReference>
<dbReference type="PANTHER" id="PTHR45436:SF5">
    <property type="entry name" value="SENSOR HISTIDINE KINASE TRCS"/>
    <property type="match status" value="1"/>
</dbReference>
<proteinExistence type="predicted"/>
<feature type="compositionally biased region" description="Basic and acidic residues" evidence="11">
    <location>
        <begin position="533"/>
        <end position="544"/>
    </location>
</feature>
<dbReference type="Pfam" id="PF02518">
    <property type="entry name" value="HATPase_c"/>
    <property type="match status" value="1"/>
</dbReference>
<evidence type="ECO:0000259" key="14">
    <source>
        <dbReference type="PROSITE" id="PS50885"/>
    </source>
</evidence>
<dbReference type="Pfam" id="PF00672">
    <property type="entry name" value="HAMP"/>
    <property type="match status" value="1"/>
</dbReference>
<dbReference type="Gene3D" id="3.30.565.10">
    <property type="entry name" value="Histidine kinase-like ATPase, C-terminal domain"/>
    <property type="match status" value="1"/>
</dbReference>
<comment type="caution">
    <text evidence="15">The sequence shown here is derived from an EMBL/GenBank/DDBJ whole genome shotgun (WGS) entry which is preliminary data.</text>
</comment>
<keyword evidence="7" id="KW-0418">Kinase</keyword>
<organism evidence="15 16">
    <name type="scientific">Actinomadura yumaensis</name>
    <dbReference type="NCBI Taxonomy" id="111807"/>
    <lineage>
        <taxon>Bacteria</taxon>
        <taxon>Bacillati</taxon>
        <taxon>Actinomycetota</taxon>
        <taxon>Actinomycetes</taxon>
        <taxon>Streptosporangiales</taxon>
        <taxon>Thermomonosporaceae</taxon>
        <taxon>Actinomadura</taxon>
    </lineage>
</organism>
<dbReference type="Proteomes" id="UP001596380">
    <property type="component" value="Unassembled WGS sequence"/>
</dbReference>
<dbReference type="PANTHER" id="PTHR45436">
    <property type="entry name" value="SENSOR HISTIDINE KINASE YKOH"/>
    <property type="match status" value="1"/>
</dbReference>
<evidence type="ECO:0000256" key="1">
    <source>
        <dbReference type="ARBA" id="ARBA00000085"/>
    </source>
</evidence>
<comment type="catalytic activity">
    <reaction evidence="1">
        <text>ATP + protein L-histidine = ADP + protein N-phospho-L-histidine.</text>
        <dbReference type="EC" id="2.7.13.3"/>
    </reaction>
</comment>
<evidence type="ECO:0000259" key="13">
    <source>
        <dbReference type="PROSITE" id="PS50109"/>
    </source>
</evidence>
<evidence type="ECO:0000256" key="8">
    <source>
        <dbReference type="ARBA" id="ARBA00022989"/>
    </source>
</evidence>
<dbReference type="InterPro" id="IPR036097">
    <property type="entry name" value="HisK_dim/P_sf"/>
</dbReference>
<dbReference type="CDD" id="cd06225">
    <property type="entry name" value="HAMP"/>
    <property type="match status" value="1"/>
</dbReference>
<feature type="domain" description="Histidine kinase" evidence="13">
    <location>
        <begin position="313"/>
        <end position="525"/>
    </location>
</feature>
<dbReference type="GO" id="GO:0005524">
    <property type="term" value="F:ATP binding"/>
    <property type="evidence" value="ECO:0007669"/>
    <property type="project" value="UniProtKB-KW"/>
</dbReference>
<dbReference type="InterPro" id="IPR003661">
    <property type="entry name" value="HisK_dim/P_dom"/>
</dbReference>